<dbReference type="RefSeq" id="WP_173291873.1">
    <property type="nucleotide sequence ID" value="NZ_AP021888.1"/>
</dbReference>
<dbReference type="Pfam" id="PF03319">
    <property type="entry name" value="EutN_CcmL"/>
    <property type="match status" value="1"/>
</dbReference>
<evidence type="ECO:0000313" key="4">
    <source>
        <dbReference type="Proteomes" id="UP000501466"/>
    </source>
</evidence>
<comment type="subcellular location">
    <subcellularLocation>
        <location evidence="1">Bacterial microcompartment</location>
    </subcellularLocation>
</comment>
<dbReference type="SUPFAM" id="SSF159133">
    <property type="entry name" value="EutN/CcmL-like"/>
    <property type="match status" value="1"/>
</dbReference>
<evidence type="ECO:0000313" key="3">
    <source>
        <dbReference type="EMBL" id="BBP44125.1"/>
    </source>
</evidence>
<dbReference type="EMBL" id="AP021888">
    <property type="protein sequence ID" value="BBP44125.1"/>
    <property type="molecule type" value="Genomic_DNA"/>
</dbReference>
<protein>
    <recommendedName>
        <fullName evidence="5">Carboxysome peptide B</fullName>
    </recommendedName>
</protein>
<dbReference type="PROSITE" id="PS51932">
    <property type="entry name" value="BMV"/>
    <property type="match status" value="1"/>
</dbReference>
<dbReference type="NCBIfam" id="TIGR02704">
    <property type="entry name" value="carboxysome_B"/>
    <property type="match status" value="1"/>
</dbReference>
<evidence type="ECO:0008006" key="5">
    <source>
        <dbReference type="Google" id="ProtNLM"/>
    </source>
</evidence>
<dbReference type="InterPro" id="IPR036677">
    <property type="entry name" value="EutN_CcmL_sf"/>
</dbReference>
<reference evidence="4" key="1">
    <citation type="submission" date="2019-11" db="EMBL/GenBank/DDBJ databases">
        <title>Isolation and characterization of two novel species in the genus Thiomicrorhabdus.</title>
        <authorList>
            <person name="Mochizuki J."/>
            <person name="Kojima H."/>
            <person name="Fukui M."/>
        </authorList>
    </citation>
    <scope>NUCLEOTIDE SEQUENCE [LARGE SCALE GENOMIC DNA]</scope>
    <source>
        <strain evidence="4">AkT22</strain>
    </source>
</reference>
<dbReference type="AlphaFoldDB" id="A0A6F8PPU3"/>
<sequence>MEIHQVRGHLTLTSRLDGLGHLPVKVLDSISGATLVAMDPIGVKPGDWVFTIANSAARSAAGDDRLLTDLTVAGIIDGWQTDKDESTNIL</sequence>
<dbReference type="CDD" id="cd01614">
    <property type="entry name" value="EutN_CcmL"/>
    <property type="match status" value="1"/>
</dbReference>
<dbReference type="InterPro" id="IPR004992">
    <property type="entry name" value="EutN_CcmL"/>
</dbReference>
<dbReference type="Proteomes" id="UP000501466">
    <property type="component" value="Chromosome"/>
</dbReference>
<dbReference type="GO" id="GO:0031469">
    <property type="term" value="C:bacterial microcompartment"/>
    <property type="evidence" value="ECO:0007669"/>
    <property type="project" value="UniProtKB-SubCell"/>
</dbReference>
<proteinExistence type="predicted"/>
<dbReference type="KEGG" id="tzo:THMIRHAT_18710"/>
<dbReference type="Gene3D" id="2.40.50.220">
    <property type="entry name" value="EutN/Ccml"/>
    <property type="match status" value="1"/>
</dbReference>
<keyword evidence="2" id="KW-1283">Bacterial microcompartment</keyword>
<evidence type="ECO:0000256" key="1">
    <source>
        <dbReference type="ARBA" id="ARBA00024322"/>
    </source>
</evidence>
<organism evidence="3 4">
    <name type="scientific">Thiosulfativibrio zosterae</name>
    <dbReference type="NCBI Taxonomy" id="2675053"/>
    <lineage>
        <taxon>Bacteria</taxon>
        <taxon>Pseudomonadati</taxon>
        <taxon>Pseudomonadota</taxon>
        <taxon>Gammaproteobacteria</taxon>
        <taxon>Thiotrichales</taxon>
        <taxon>Piscirickettsiaceae</taxon>
        <taxon>Thiosulfativibrio</taxon>
    </lineage>
</organism>
<gene>
    <name evidence="3" type="ORF">THMIRHAT_18710</name>
</gene>
<dbReference type="InterPro" id="IPR014077">
    <property type="entry name" value="CsoS4B"/>
</dbReference>
<accession>A0A6F8PPU3</accession>
<keyword evidence="4" id="KW-1185">Reference proteome</keyword>
<evidence type="ECO:0000256" key="2">
    <source>
        <dbReference type="ARBA" id="ARBA00024446"/>
    </source>
</evidence>
<name>A0A6F8PPU3_9GAMM</name>